<dbReference type="InterPro" id="IPR008254">
    <property type="entry name" value="Flavodoxin/NO_synth"/>
</dbReference>
<evidence type="ECO:0000259" key="1">
    <source>
        <dbReference type="Pfam" id="PF12682"/>
    </source>
</evidence>
<dbReference type="RefSeq" id="WP_169717856.1">
    <property type="nucleotide sequence ID" value="NZ_CP155573.1"/>
</dbReference>
<dbReference type="EMBL" id="CP155573">
    <property type="protein sequence ID" value="XFO64448.1"/>
    <property type="molecule type" value="Genomic_DNA"/>
</dbReference>
<evidence type="ECO:0000313" key="3">
    <source>
        <dbReference type="Proteomes" id="UP000216752"/>
    </source>
</evidence>
<dbReference type="PANTHER" id="PTHR39201:SF1">
    <property type="entry name" value="FLAVODOXIN-LIKE DOMAIN-CONTAINING PROTEIN"/>
    <property type="match status" value="1"/>
</dbReference>
<proteinExistence type="predicted"/>
<accession>A0ABZ3IGB7</accession>
<dbReference type="Proteomes" id="UP000216752">
    <property type="component" value="Chromosome"/>
</dbReference>
<reference evidence="2" key="1">
    <citation type="submission" date="2024-05" db="EMBL/GenBank/DDBJ databases">
        <title>Isolation and characterization of Sporomusa carbonis sp. nov., a carboxydotrophic hydrogenogen in the genus of Sporomusa isolated from a charcoal burning pile.</title>
        <authorList>
            <person name="Boeer T."/>
            <person name="Rosenbaum F."/>
            <person name="Eysell L."/>
            <person name="Mueller V."/>
            <person name="Daniel R."/>
            <person name="Poehlein A."/>
        </authorList>
    </citation>
    <scope>NUCLEOTIDE SEQUENCE [LARGE SCALE GENOMIC DNA]</scope>
    <source>
        <strain evidence="2">DSM 10669</strain>
    </source>
</reference>
<feature type="domain" description="Flavodoxin-like" evidence="1">
    <location>
        <begin position="2"/>
        <end position="120"/>
    </location>
</feature>
<dbReference type="Pfam" id="PF12682">
    <property type="entry name" value="Flavodoxin_4"/>
    <property type="match status" value="1"/>
</dbReference>
<protein>
    <recommendedName>
        <fullName evidence="1">Flavodoxin-like domain-containing protein</fullName>
    </recommendedName>
</protein>
<dbReference type="SUPFAM" id="SSF52218">
    <property type="entry name" value="Flavoproteins"/>
    <property type="match status" value="1"/>
</dbReference>
<dbReference type="InterPro" id="IPR029039">
    <property type="entry name" value="Flavoprotein-like_sf"/>
</dbReference>
<gene>
    <name evidence="2" type="ORF">SPSIL_005500</name>
</gene>
<evidence type="ECO:0000313" key="2">
    <source>
        <dbReference type="EMBL" id="XFO64448.1"/>
    </source>
</evidence>
<sequence length="123" mass="13808">MSFEGNTKAFAESIQKQVGGDLFFIEPQAAYPKDRDKTIEKAKGEVESKYKPQLVNNVADIRSYDVIFIGTPIWWYTVSPPVRTFLSEYDLADKTVVPFSTHKGSGLSGIDKTIKESIPQQKC</sequence>
<organism evidence="2 3">
    <name type="scientific">Sporomusa silvacetica DSM 10669</name>
    <dbReference type="NCBI Taxonomy" id="1123289"/>
    <lineage>
        <taxon>Bacteria</taxon>
        <taxon>Bacillati</taxon>
        <taxon>Bacillota</taxon>
        <taxon>Negativicutes</taxon>
        <taxon>Selenomonadales</taxon>
        <taxon>Sporomusaceae</taxon>
        <taxon>Sporomusa</taxon>
    </lineage>
</organism>
<name>A0ABZ3IGB7_9FIRM</name>
<dbReference type="Gene3D" id="3.40.50.360">
    <property type="match status" value="1"/>
</dbReference>
<keyword evidence="3" id="KW-1185">Reference proteome</keyword>
<dbReference type="PANTHER" id="PTHR39201">
    <property type="entry name" value="EXPORTED PROTEIN-RELATED"/>
    <property type="match status" value="1"/>
</dbReference>